<evidence type="ECO:0000313" key="3">
    <source>
        <dbReference type="EMBL" id="TWV39640.1"/>
    </source>
</evidence>
<dbReference type="InterPro" id="IPR003615">
    <property type="entry name" value="HNH_nuc"/>
</dbReference>
<dbReference type="EMBL" id="VOHV01000008">
    <property type="protein sequence ID" value="TWV39640.1"/>
    <property type="molecule type" value="Genomic_DNA"/>
</dbReference>
<reference evidence="4 6" key="2">
    <citation type="submission" date="2019-07" db="EMBL/GenBank/DDBJ databases">
        <title>Genome Sequencing of Bacteroides fragilis.</title>
        <authorList>
            <person name="Pinto K.M."/>
            <person name="Ruoff K.L."/>
            <person name="Price C.E."/>
            <person name="Valls R.A."/>
            <person name="O'Toole G.A."/>
        </authorList>
    </citation>
    <scope>NUCLEOTIDE SEQUENCE [LARGE SCALE GENOMIC DNA]</scope>
    <source>
        <strain evidence="4 6">AD135F_3B</strain>
    </source>
</reference>
<dbReference type="Pfam" id="PF04218">
    <property type="entry name" value="CENP-B_N"/>
    <property type="match status" value="1"/>
</dbReference>
<reference evidence="3 5" key="1">
    <citation type="submission" date="2019-07" db="EMBL/GenBank/DDBJ databases">
        <title>Genome sequencing of Bacteroides fragilis.</title>
        <authorList>
            <person name="Galasyn E.V."/>
            <person name="Ruoff K.L."/>
            <person name="Price C.E."/>
            <person name="Valls R.A."/>
            <person name="O'Toole G.A."/>
        </authorList>
    </citation>
    <scope>NUCLEOTIDE SEQUENCE [LARGE SCALE GENOMIC DNA]</scope>
    <source>
        <strain evidence="3 5">AD135F_1B</strain>
    </source>
</reference>
<evidence type="ECO:0008006" key="7">
    <source>
        <dbReference type="Google" id="ProtNLM"/>
    </source>
</evidence>
<evidence type="ECO:0000313" key="5">
    <source>
        <dbReference type="Proteomes" id="UP000315444"/>
    </source>
</evidence>
<feature type="domain" description="HNH nuclease" evidence="2">
    <location>
        <begin position="16"/>
        <end position="60"/>
    </location>
</feature>
<protein>
    <recommendedName>
        <fullName evidence="7">HNH nuclease domain-containing protein</fullName>
    </recommendedName>
</protein>
<evidence type="ECO:0000259" key="2">
    <source>
        <dbReference type="Pfam" id="PF13392"/>
    </source>
</evidence>
<feature type="domain" description="HTH psq-type" evidence="1">
    <location>
        <begin position="73"/>
        <end position="114"/>
    </location>
</feature>
<dbReference type="GO" id="GO:0003677">
    <property type="term" value="F:DNA binding"/>
    <property type="evidence" value="ECO:0007669"/>
    <property type="project" value="InterPro"/>
</dbReference>
<dbReference type="Proteomes" id="UP000315444">
    <property type="component" value="Unassembled WGS sequence"/>
</dbReference>
<sequence>MNRYKAIKINGKKHDLHRYIMESHIGRKLSFNEVVHHINGDKTDNRIENLEIMDRSMHSRNHMIGNKLSDTAKRKLRKLTVEQVIEIRKLKGNMSKRKVANIFNVGSATIQDIWCGKTWN</sequence>
<name>A0AB38PN47_BACFG</name>
<proteinExistence type="predicted"/>
<evidence type="ECO:0000259" key="1">
    <source>
        <dbReference type="Pfam" id="PF04218"/>
    </source>
</evidence>
<dbReference type="Gene3D" id="3.90.75.20">
    <property type="match status" value="1"/>
</dbReference>
<dbReference type="SUPFAM" id="SSF54060">
    <property type="entry name" value="His-Me finger endonucleases"/>
    <property type="match status" value="1"/>
</dbReference>
<dbReference type="EMBL" id="VOHT01000008">
    <property type="protein sequence ID" value="TWV46787.1"/>
    <property type="molecule type" value="Genomic_DNA"/>
</dbReference>
<dbReference type="InterPro" id="IPR044925">
    <property type="entry name" value="His-Me_finger_sf"/>
</dbReference>
<dbReference type="AlphaFoldDB" id="A0AB38PN47"/>
<dbReference type="Pfam" id="PF13392">
    <property type="entry name" value="HNH_3"/>
    <property type="match status" value="1"/>
</dbReference>
<comment type="caution">
    <text evidence="4">The sequence shown here is derived from an EMBL/GenBank/DDBJ whole genome shotgun (WGS) entry which is preliminary data.</text>
</comment>
<dbReference type="RefSeq" id="WP_032584876.1">
    <property type="nucleotide sequence ID" value="NZ_CP142686.1"/>
</dbReference>
<dbReference type="Proteomes" id="UP000319026">
    <property type="component" value="Unassembled WGS sequence"/>
</dbReference>
<evidence type="ECO:0000313" key="4">
    <source>
        <dbReference type="EMBL" id="TWV46787.1"/>
    </source>
</evidence>
<organism evidence="4 6">
    <name type="scientific">Bacteroides fragilis</name>
    <dbReference type="NCBI Taxonomy" id="817"/>
    <lineage>
        <taxon>Bacteria</taxon>
        <taxon>Pseudomonadati</taxon>
        <taxon>Bacteroidota</taxon>
        <taxon>Bacteroidia</taxon>
        <taxon>Bacteroidales</taxon>
        <taxon>Bacteroidaceae</taxon>
        <taxon>Bacteroides</taxon>
    </lineage>
</organism>
<gene>
    <name evidence="4" type="ORF">FSA03_18125</name>
    <name evidence="3" type="ORF">FSA06_17545</name>
</gene>
<accession>A0AB38PN47</accession>
<dbReference type="InterPro" id="IPR007889">
    <property type="entry name" value="HTH_Psq"/>
</dbReference>
<evidence type="ECO:0000313" key="6">
    <source>
        <dbReference type="Proteomes" id="UP000319026"/>
    </source>
</evidence>